<organism evidence="4 5">
    <name type="scientific">Fodinibius salicampi</name>
    <dbReference type="NCBI Taxonomy" id="1920655"/>
    <lineage>
        <taxon>Bacteria</taxon>
        <taxon>Pseudomonadati</taxon>
        <taxon>Balneolota</taxon>
        <taxon>Balneolia</taxon>
        <taxon>Balneolales</taxon>
        <taxon>Balneolaceae</taxon>
        <taxon>Fodinibius</taxon>
    </lineage>
</organism>
<evidence type="ECO:0000313" key="5">
    <source>
        <dbReference type="Proteomes" id="UP001207337"/>
    </source>
</evidence>
<reference evidence="4 5" key="1">
    <citation type="submission" date="2021-11" db="EMBL/GenBank/DDBJ databases">
        <title>Aliifidinibius sp. nov., a new bacterium isolated from saline soil.</title>
        <authorList>
            <person name="Galisteo C."/>
            <person name="De La Haba R."/>
            <person name="Sanchez-Porro C."/>
            <person name="Ventosa A."/>
        </authorList>
    </citation>
    <scope>NUCLEOTIDE SEQUENCE [LARGE SCALE GENOMIC DNA]</scope>
    <source>
        <strain evidence="4 5">KACC 190600</strain>
    </source>
</reference>
<dbReference type="Gene3D" id="2.60.120.260">
    <property type="entry name" value="Galactose-binding domain-like"/>
    <property type="match status" value="2"/>
</dbReference>
<evidence type="ECO:0000256" key="2">
    <source>
        <dbReference type="ARBA" id="ARBA00022801"/>
    </source>
</evidence>
<evidence type="ECO:0000313" key="4">
    <source>
        <dbReference type="EMBL" id="MCW9713283.1"/>
    </source>
</evidence>
<dbReference type="NCBIfam" id="NF045579">
    <property type="entry name" value="rhamnoside_JR"/>
    <property type="match status" value="1"/>
</dbReference>
<dbReference type="RefSeq" id="WP_265789836.1">
    <property type="nucleotide sequence ID" value="NZ_BAABRS010000002.1"/>
</dbReference>
<sequence length="1106" mass="123265">MAISCITILVMLMMGSVGLAQDSVELLKKEFKDPPQSAQPRTFWHWTNGNINREGIEKDLEWMKRVGIQGVQLADLGFGTGQSIEQKVPYGSPEWLDHVRFAASKAAELGLEMSIFSSPGWSLAGGPWVKPKEAMKKVVWSDTSITGSQLFNTKLPAPPSNNGPFQNMSPGGSQEETYYQNIATFAYRTSSTETKLKETHPEVSANTGPIDGKALMDHDYNSAVIITTPEGDSTAWIEFEFAQPFRARAITISAREGVPFGRVEASDNGSSYHTIAMLPGPQNYRAGNVQTYSFPETTARYFRVEITGASMSPEEVMSQPKPKPDSAYALTEVRLSSDAYVNRFEDKAGYYRFLFDYKSSSIPSFDSSAVIKQSDIINLTSRVDDNGRLEWQVPEGNWTILRMGYSLTGARNRPPRPNGSGYEVDKLNPQYVKSYLHGYLDPIADTLGSLFGNSLNHVTLDSWEAGMQNWTGGMIEAFQKRCGYDPRPYLPVLAGHVVESSEISDRFLWDFRRTLADMFAENFYGVVTDYLNQRGLKTYGEASGVSLEILEDALLTKKNVDIPMGEFWVNDLHPRSMYYVDVRGAASAAHVYGKPYVATESFTGGDYEAPYTLKKVADYWFAQGVNRIVFHSTALQPLDTKPGNTMVGTHINRNITWAELAEPFTSYLSRISFMLQQGQYIADVAYLLKEGAPSTMPFWGDGLTPKLPDGYDYDYVNTDILLNYMSVDSGGQIVLPSGMKYRVLVLPETSKMTLPVIRKIRELAEKGATVLGPKPEKSPSLKGYPDTDHEVQELAAEIWGDLDGINRTINYYGEGMVVWGLSLSDVLPMIEVQKDVAYDQLINSSLEWIHRRVGNSDIYYVSNSNDHSQEVNVRFRVSGKKAEIWHPDEGTIEPAEYRMSSSFTTIPLNLSERESVFVVFSGTASDSSYSIPDSQIESVTTIEGPWEVSFSPDLGAPEKVQFDQLESWTKNDNEGIKYFSGTATYKQSFQSQASWLNSEGKVVLDLGNVKDIAQISLNGKPLDILWKPPYQINITDELEPDTNNLEVSVTNQWTNRLIGDQSAPDGKKILSTSIPRFGAPRTLKDSGLLGPVTIKVLTTKNQQDYE</sequence>
<evidence type="ECO:0000256" key="3">
    <source>
        <dbReference type="SAM" id="SignalP"/>
    </source>
</evidence>
<gene>
    <name evidence="4" type="ORF">LQ318_10230</name>
</gene>
<keyword evidence="1 3" id="KW-0732">Signal</keyword>
<comment type="caution">
    <text evidence="4">The sequence shown here is derived from an EMBL/GenBank/DDBJ whole genome shotgun (WGS) entry which is preliminary data.</text>
</comment>
<feature type="chain" id="PRO_5047097652" description="Glycosyl hydrolases family 2, sugar binding domain" evidence="3">
    <location>
        <begin position="21"/>
        <end position="1106"/>
    </location>
</feature>
<evidence type="ECO:0000256" key="1">
    <source>
        <dbReference type="ARBA" id="ARBA00022729"/>
    </source>
</evidence>
<keyword evidence="5" id="KW-1185">Reference proteome</keyword>
<dbReference type="SUPFAM" id="SSF49785">
    <property type="entry name" value="Galactose-binding domain-like"/>
    <property type="match status" value="2"/>
</dbReference>
<feature type="signal peptide" evidence="3">
    <location>
        <begin position="1"/>
        <end position="20"/>
    </location>
</feature>
<accession>A0ABT3PZP6</accession>
<keyword evidence="2" id="KW-0378">Hydrolase</keyword>
<proteinExistence type="predicted"/>
<dbReference type="PANTHER" id="PTHR43817">
    <property type="entry name" value="GLYCOSYL HYDROLASE"/>
    <property type="match status" value="1"/>
</dbReference>
<evidence type="ECO:0008006" key="6">
    <source>
        <dbReference type="Google" id="ProtNLM"/>
    </source>
</evidence>
<dbReference type="EMBL" id="JAJNDC010000002">
    <property type="protein sequence ID" value="MCW9713283.1"/>
    <property type="molecule type" value="Genomic_DNA"/>
</dbReference>
<dbReference type="PANTHER" id="PTHR43817:SF1">
    <property type="entry name" value="HYDROLASE, FAMILY 43, PUTATIVE (AFU_ORTHOLOGUE AFUA_3G01660)-RELATED"/>
    <property type="match status" value="1"/>
</dbReference>
<name>A0ABT3PZP6_9BACT</name>
<dbReference type="Pfam" id="PF17132">
    <property type="entry name" value="Glyco_hydro_106"/>
    <property type="match status" value="1"/>
</dbReference>
<dbReference type="InterPro" id="IPR008979">
    <property type="entry name" value="Galactose-bd-like_sf"/>
</dbReference>
<protein>
    <recommendedName>
        <fullName evidence="6">Glycosyl hydrolases family 2, sugar binding domain</fullName>
    </recommendedName>
</protein>
<dbReference type="Proteomes" id="UP001207337">
    <property type="component" value="Unassembled WGS sequence"/>
</dbReference>